<organism evidence="2 3">
    <name type="scientific">Microbacterium aurum</name>
    <dbReference type="NCBI Taxonomy" id="36805"/>
    <lineage>
        <taxon>Bacteria</taxon>
        <taxon>Bacillati</taxon>
        <taxon>Actinomycetota</taxon>
        <taxon>Actinomycetes</taxon>
        <taxon>Micrococcales</taxon>
        <taxon>Microbacteriaceae</taxon>
        <taxon>Microbacterium</taxon>
    </lineage>
</organism>
<dbReference type="AlphaFoldDB" id="A0A1P8UC08"/>
<feature type="compositionally biased region" description="Polar residues" evidence="1">
    <location>
        <begin position="12"/>
        <end position="55"/>
    </location>
</feature>
<sequence length="55" mass="5765">MSKAAADRWPGKTTTERVGSGTSNSTTVHRSASTARFVTESTANPNPSGTISQRI</sequence>
<proteinExistence type="predicted"/>
<evidence type="ECO:0000313" key="2">
    <source>
        <dbReference type="EMBL" id="APZ35663.1"/>
    </source>
</evidence>
<dbReference type="Proteomes" id="UP000187185">
    <property type="component" value="Chromosome"/>
</dbReference>
<keyword evidence="3" id="KW-1185">Reference proteome</keyword>
<protein>
    <submittedName>
        <fullName evidence="2">ABC transporter ATP-binding protein</fullName>
    </submittedName>
</protein>
<dbReference type="EMBL" id="CP018762">
    <property type="protein sequence ID" value="APZ35663.1"/>
    <property type="molecule type" value="Genomic_DNA"/>
</dbReference>
<name>A0A1P8UC08_9MICO</name>
<feature type="region of interest" description="Disordered" evidence="1">
    <location>
        <begin position="1"/>
        <end position="55"/>
    </location>
</feature>
<evidence type="ECO:0000256" key="1">
    <source>
        <dbReference type="SAM" id="MobiDB-lite"/>
    </source>
</evidence>
<feature type="compositionally biased region" description="Basic and acidic residues" evidence="1">
    <location>
        <begin position="1"/>
        <end position="10"/>
    </location>
</feature>
<dbReference type="GO" id="GO:0005524">
    <property type="term" value="F:ATP binding"/>
    <property type="evidence" value="ECO:0007669"/>
    <property type="project" value="UniProtKB-KW"/>
</dbReference>
<gene>
    <name evidence="2" type="ORF">BOH66_00420</name>
</gene>
<dbReference type="KEGG" id="maur:BOH66_00420"/>
<keyword evidence="2" id="KW-0067">ATP-binding</keyword>
<keyword evidence="2" id="KW-0547">Nucleotide-binding</keyword>
<reference evidence="2 3" key="1">
    <citation type="submission" date="2016-12" db="EMBL/GenBank/DDBJ databases">
        <title>Complete genome sequence of Microbacterium aurum KACC 15219.</title>
        <authorList>
            <person name="Jung Y."/>
            <person name="Shin J.-H."/>
            <person name="Lee Y.-J."/>
            <person name="Yi H."/>
            <person name="Bahn Y.-S."/>
            <person name="Kim J.F."/>
            <person name="Lee D.-W."/>
        </authorList>
    </citation>
    <scope>NUCLEOTIDE SEQUENCE [LARGE SCALE GENOMIC DNA]</scope>
    <source>
        <strain evidence="2 3">KACC 15219</strain>
    </source>
</reference>
<evidence type="ECO:0000313" key="3">
    <source>
        <dbReference type="Proteomes" id="UP000187185"/>
    </source>
</evidence>
<accession>A0A1P8UC08</accession>